<dbReference type="EMBL" id="JADCNM010000612">
    <property type="protein sequence ID" value="KAG0446129.1"/>
    <property type="molecule type" value="Genomic_DNA"/>
</dbReference>
<dbReference type="Proteomes" id="UP000636800">
    <property type="component" value="Unassembled WGS sequence"/>
</dbReference>
<gene>
    <name evidence="2" type="ORF">HPP92_028981</name>
    <name evidence="1" type="ORF">HPP92_028992</name>
</gene>
<reference evidence="3 4" key="1">
    <citation type="journal article" date="2020" name="Nat. Food">
        <title>A phased Vanilla planifolia genome enables genetic improvement of flavour and production.</title>
        <authorList>
            <person name="Hasing T."/>
            <person name="Tang H."/>
            <person name="Brym M."/>
            <person name="Khazi F."/>
            <person name="Huang T."/>
            <person name="Chambers A.H."/>
        </authorList>
    </citation>
    <scope>NUCLEOTIDE SEQUENCE [LARGE SCALE GENOMIC DNA]</scope>
    <source>
        <tissue evidence="2">Leaf</tissue>
    </source>
</reference>
<organism evidence="2 3">
    <name type="scientific">Vanilla planifolia</name>
    <name type="common">Vanilla</name>
    <dbReference type="NCBI Taxonomy" id="51239"/>
    <lineage>
        <taxon>Eukaryota</taxon>
        <taxon>Viridiplantae</taxon>
        <taxon>Streptophyta</taxon>
        <taxon>Embryophyta</taxon>
        <taxon>Tracheophyta</taxon>
        <taxon>Spermatophyta</taxon>
        <taxon>Magnoliopsida</taxon>
        <taxon>Liliopsida</taxon>
        <taxon>Asparagales</taxon>
        <taxon>Orchidaceae</taxon>
        <taxon>Vanilloideae</taxon>
        <taxon>Vanilleae</taxon>
        <taxon>Vanilla</taxon>
    </lineage>
</organism>
<dbReference type="EMBL" id="JADCNL010000611">
    <property type="protein sequence ID" value="KAG0446132.1"/>
    <property type="molecule type" value="Genomic_DNA"/>
</dbReference>
<protein>
    <submittedName>
        <fullName evidence="2">Uncharacterized protein</fullName>
    </submittedName>
</protein>
<accession>A0A835P6G3</accession>
<feature type="non-terminal residue" evidence="2">
    <location>
        <position position="57"/>
    </location>
</feature>
<sequence>LPSTAILSSFTAVVGLELGQIPGYLLGASAVVGSASKVSRQVFIRLPRFGFQESFIE</sequence>
<evidence type="ECO:0000313" key="3">
    <source>
        <dbReference type="Proteomes" id="UP000636800"/>
    </source>
</evidence>
<dbReference type="AlphaFoldDB" id="A0A835P6G3"/>
<evidence type="ECO:0000313" key="4">
    <source>
        <dbReference type="Proteomes" id="UP000639772"/>
    </source>
</evidence>
<evidence type="ECO:0000313" key="2">
    <source>
        <dbReference type="EMBL" id="KAG0446132.1"/>
    </source>
</evidence>
<keyword evidence="3" id="KW-1185">Reference proteome</keyword>
<proteinExistence type="predicted"/>
<name>A0A835P6G3_VANPL</name>
<evidence type="ECO:0000313" key="1">
    <source>
        <dbReference type="EMBL" id="KAG0446129.1"/>
    </source>
</evidence>
<comment type="caution">
    <text evidence="2">The sequence shown here is derived from an EMBL/GenBank/DDBJ whole genome shotgun (WGS) entry which is preliminary data.</text>
</comment>
<feature type="non-terminal residue" evidence="2">
    <location>
        <position position="1"/>
    </location>
</feature>
<dbReference type="Proteomes" id="UP000639772">
    <property type="component" value="Unassembled WGS sequence"/>
</dbReference>